<comment type="catalytic activity">
    <reaction evidence="6">
        <text>a very-long-chain acyl-CoA + malonyl-CoA + H(+) = a very-long-chain 3-oxoacyl-CoA + CO2 + CoA</text>
        <dbReference type="Rhea" id="RHEA:32727"/>
        <dbReference type="ChEBI" id="CHEBI:15378"/>
        <dbReference type="ChEBI" id="CHEBI:16526"/>
        <dbReference type="ChEBI" id="CHEBI:57287"/>
        <dbReference type="ChEBI" id="CHEBI:57384"/>
        <dbReference type="ChEBI" id="CHEBI:90725"/>
        <dbReference type="ChEBI" id="CHEBI:90736"/>
        <dbReference type="EC" id="2.3.1.199"/>
    </reaction>
</comment>
<dbReference type="Proteomes" id="UP000321947">
    <property type="component" value="Unassembled WGS sequence"/>
</dbReference>
<dbReference type="SUPFAM" id="SSF53901">
    <property type="entry name" value="Thiolase-like"/>
    <property type="match status" value="1"/>
</dbReference>
<evidence type="ECO:0000259" key="8">
    <source>
        <dbReference type="Pfam" id="PF08541"/>
    </source>
</evidence>
<dbReference type="Proteomes" id="UP000321393">
    <property type="component" value="Unassembled WGS sequence"/>
</dbReference>
<dbReference type="EMBL" id="SSTD01016279">
    <property type="protein sequence ID" value="TYK01239.1"/>
    <property type="molecule type" value="Genomic_DNA"/>
</dbReference>
<dbReference type="Pfam" id="PF08392">
    <property type="entry name" value="FAE1_CUT1_RppA"/>
    <property type="match status" value="1"/>
</dbReference>
<dbReference type="GO" id="GO:0016020">
    <property type="term" value="C:membrane"/>
    <property type="evidence" value="ECO:0007669"/>
    <property type="project" value="InterPro"/>
</dbReference>
<accession>A0A5D3BT39</accession>
<dbReference type="UniPathway" id="UPA00094"/>
<reference evidence="11 12" key="1">
    <citation type="submission" date="2019-08" db="EMBL/GenBank/DDBJ databases">
        <title>Draft genome sequences of two oriental melons (Cucumis melo L. var makuwa).</title>
        <authorList>
            <person name="Kwon S.-Y."/>
        </authorList>
    </citation>
    <scope>NUCLEOTIDE SEQUENCE [LARGE SCALE GENOMIC DNA]</scope>
    <source>
        <strain evidence="12">cv. Chang Bougi</strain>
        <strain evidence="11">cv. SW 3</strain>
        <tissue evidence="10">Leaf</tissue>
    </source>
</reference>
<gene>
    <name evidence="10" type="ORF">E5676_scaffold49G00210</name>
    <name evidence="9" type="ORF">E6C27_scaffold43059G00350</name>
</gene>
<feature type="domain" description="Beta-ketoacyl-[acyl-carrier-protein] synthase III C-terminal" evidence="8">
    <location>
        <begin position="244"/>
        <end position="323"/>
    </location>
</feature>
<name>A0A5D3BT39_CUCMM</name>
<evidence type="ECO:0000256" key="6">
    <source>
        <dbReference type="ARBA" id="ARBA00047375"/>
    </source>
</evidence>
<dbReference type="InterPro" id="IPR013747">
    <property type="entry name" value="ACP_syn_III_C"/>
</dbReference>
<comment type="pathway">
    <text evidence="1">Lipid metabolism; fatty acid biosynthesis.</text>
</comment>
<dbReference type="STRING" id="1194695.A0A5D3BT39"/>
<dbReference type="AlphaFoldDB" id="A0A5D3BT39"/>
<evidence type="ECO:0000256" key="3">
    <source>
        <dbReference type="ARBA" id="ARBA00012307"/>
    </source>
</evidence>
<dbReference type="GO" id="GO:0009922">
    <property type="term" value="F:fatty acid elongase activity"/>
    <property type="evidence" value="ECO:0007669"/>
    <property type="project" value="UniProtKB-EC"/>
</dbReference>
<keyword evidence="4" id="KW-0808">Transferase</keyword>
<dbReference type="GO" id="GO:0006633">
    <property type="term" value="P:fatty acid biosynthetic process"/>
    <property type="evidence" value="ECO:0007669"/>
    <property type="project" value="UniProtKB-UniPathway"/>
</dbReference>
<proteinExistence type="inferred from homology"/>
<evidence type="ECO:0000313" key="12">
    <source>
        <dbReference type="Proteomes" id="UP000321947"/>
    </source>
</evidence>
<dbReference type="InterPro" id="IPR012392">
    <property type="entry name" value="3-ktacl-CoA_syn"/>
</dbReference>
<evidence type="ECO:0000256" key="1">
    <source>
        <dbReference type="ARBA" id="ARBA00005194"/>
    </source>
</evidence>
<sequence>MLGTQLCRDLMKRTKNLGLDEFKFLLKAVVNSGIGEQTYGPRVVFSGKESHPSLVDSIVEVEEFFLDCLHKLFQKSGVSPSQIDILVVNISMFSTSPSLASIIINKFKMREDIRVFNLSGMGCSASLISVDVVRRMFKSHMNSYGIVVTSESLTSNWYSGNDRSMILSNCLFRSGGAAILLTNKRSLKNKAMLKLKCLVRTHHGAQDESYGCCYQKEDDKGNLASSSKPRWPKPMANFKTGAEHFCLHTGGKAVIDGVGKSLNLTEHDLEPARMTLHRFGNTSASSLWYVLGYMEAKKRLKKGDKVLMISFGAGFKCNSCLWEVVTELGEKKGNVWEDCINGYPPVSLANPFLESFGWIQNEDATTFKSL</sequence>
<organism evidence="10 12">
    <name type="scientific">Cucumis melo var. makuwa</name>
    <name type="common">Oriental melon</name>
    <dbReference type="NCBI Taxonomy" id="1194695"/>
    <lineage>
        <taxon>Eukaryota</taxon>
        <taxon>Viridiplantae</taxon>
        <taxon>Streptophyta</taxon>
        <taxon>Embryophyta</taxon>
        <taxon>Tracheophyta</taxon>
        <taxon>Spermatophyta</taxon>
        <taxon>Magnoliopsida</taxon>
        <taxon>eudicotyledons</taxon>
        <taxon>Gunneridae</taxon>
        <taxon>Pentapetalae</taxon>
        <taxon>rosids</taxon>
        <taxon>fabids</taxon>
        <taxon>Cucurbitales</taxon>
        <taxon>Cucurbitaceae</taxon>
        <taxon>Benincaseae</taxon>
        <taxon>Cucumis</taxon>
    </lineage>
</organism>
<evidence type="ECO:0000259" key="7">
    <source>
        <dbReference type="Pfam" id="PF08392"/>
    </source>
</evidence>
<dbReference type="InterPro" id="IPR016039">
    <property type="entry name" value="Thiolase-like"/>
</dbReference>
<evidence type="ECO:0000256" key="4">
    <source>
        <dbReference type="ARBA" id="ARBA00022679"/>
    </source>
</evidence>
<dbReference type="PANTHER" id="PTHR31561">
    <property type="entry name" value="3-KETOACYL-COA SYNTHASE"/>
    <property type="match status" value="1"/>
</dbReference>
<evidence type="ECO:0000313" key="11">
    <source>
        <dbReference type="Proteomes" id="UP000321393"/>
    </source>
</evidence>
<dbReference type="CDD" id="cd00831">
    <property type="entry name" value="CHS_like"/>
    <property type="match status" value="1"/>
</dbReference>
<dbReference type="OrthoDB" id="329835at2759"/>
<keyword evidence="5" id="KW-0012">Acyltransferase</keyword>
<feature type="domain" description="FAE" evidence="7">
    <location>
        <begin position="4"/>
        <end position="223"/>
    </location>
</feature>
<comment type="similarity">
    <text evidence="2">Belongs to the thiolase-like superfamily. Chalcone/stilbene synthases family.</text>
</comment>
<dbReference type="EMBL" id="SSTE01020563">
    <property type="protein sequence ID" value="KAA0033857.1"/>
    <property type="molecule type" value="Genomic_DNA"/>
</dbReference>
<protein>
    <recommendedName>
        <fullName evidence="3">very-long-chain 3-oxoacyl-CoA synthase</fullName>
        <ecNumber evidence="3">2.3.1.199</ecNumber>
    </recommendedName>
</protein>
<evidence type="ECO:0000313" key="10">
    <source>
        <dbReference type="EMBL" id="TYK01239.1"/>
    </source>
</evidence>
<evidence type="ECO:0000256" key="5">
    <source>
        <dbReference type="ARBA" id="ARBA00023315"/>
    </source>
</evidence>
<evidence type="ECO:0000313" key="9">
    <source>
        <dbReference type="EMBL" id="KAA0033857.1"/>
    </source>
</evidence>
<dbReference type="Pfam" id="PF08541">
    <property type="entry name" value="ACP_syn_III_C"/>
    <property type="match status" value="1"/>
</dbReference>
<comment type="caution">
    <text evidence="10">The sequence shown here is derived from an EMBL/GenBank/DDBJ whole genome shotgun (WGS) entry which is preliminary data.</text>
</comment>
<dbReference type="EC" id="2.3.1.199" evidence="3"/>
<dbReference type="InterPro" id="IPR013601">
    <property type="entry name" value="FAE1_typ3_polyketide_synth"/>
</dbReference>
<evidence type="ECO:0000256" key="2">
    <source>
        <dbReference type="ARBA" id="ARBA00005531"/>
    </source>
</evidence>
<dbReference type="Gene3D" id="3.40.47.10">
    <property type="match status" value="2"/>
</dbReference>